<feature type="transmembrane region" description="Helical" evidence="1">
    <location>
        <begin position="34"/>
        <end position="52"/>
    </location>
</feature>
<comment type="caution">
    <text evidence="2">The sequence shown here is derived from an EMBL/GenBank/DDBJ whole genome shotgun (WGS) entry which is preliminary data.</text>
</comment>
<name>A0A4V6Q058_9FLAO</name>
<gene>
    <name evidence="2" type="ORF">DFQ03_0184</name>
</gene>
<dbReference type="AlphaFoldDB" id="A0A4V6Q058"/>
<dbReference type="Proteomes" id="UP000295274">
    <property type="component" value="Unassembled WGS sequence"/>
</dbReference>
<keyword evidence="3" id="KW-1185">Reference proteome</keyword>
<proteinExistence type="predicted"/>
<evidence type="ECO:0000256" key="1">
    <source>
        <dbReference type="SAM" id="Phobius"/>
    </source>
</evidence>
<dbReference type="EMBL" id="SNZW01000007">
    <property type="protein sequence ID" value="TDS20538.1"/>
    <property type="molecule type" value="Genomic_DNA"/>
</dbReference>
<feature type="transmembrane region" description="Helical" evidence="1">
    <location>
        <begin position="7"/>
        <end position="28"/>
    </location>
</feature>
<sequence>MNLIVGIIALINVIYTFFGTNSTASILMFDVNIWVYRLFWTLLAAGCFYAHFKKTNKAVD</sequence>
<keyword evidence="1" id="KW-0812">Transmembrane</keyword>
<reference evidence="2 3" key="1">
    <citation type="submission" date="2019-03" db="EMBL/GenBank/DDBJ databases">
        <title>Genomic Encyclopedia of Type Strains, Phase III (KMG-III): the genomes of soil and plant-associated and newly described type strains.</title>
        <authorList>
            <person name="Whitman W."/>
        </authorList>
    </citation>
    <scope>NUCLEOTIDE SEQUENCE [LARGE SCALE GENOMIC DNA]</scope>
    <source>
        <strain evidence="2 3">CECT 8455</strain>
    </source>
</reference>
<organism evidence="2 3">
    <name type="scientific">Maribacter caenipelagi</name>
    <dbReference type="NCBI Taxonomy" id="1447781"/>
    <lineage>
        <taxon>Bacteria</taxon>
        <taxon>Pseudomonadati</taxon>
        <taxon>Bacteroidota</taxon>
        <taxon>Flavobacteriia</taxon>
        <taxon>Flavobacteriales</taxon>
        <taxon>Flavobacteriaceae</taxon>
        <taxon>Maribacter</taxon>
    </lineage>
</organism>
<keyword evidence="1" id="KW-1133">Transmembrane helix</keyword>
<evidence type="ECO:0000313" key="2">
    <source>
        <dbReference type="EMBL" id="TDS20538.1"/>
    </source>
</evidence>
<protein>
    <submittedName>
        <fullName evidence="2">Uncharacterized protein</fullName>
    </submittedName>
</protein>
<evidence type="ECO:0000313" key="3">
    <source>
        <dbReference type="Proteomes" id="UP000295274"/>
    </source>
</evidence>
<accession>A0A4V6Q058</accession>
<keyword evidence="1" id="KW-0472">Membrane</keyword>